<keyword evidence="6 8" id="KW-0408">Iron</keyword>
<comment type="similarity">
    <text evidence="2 9">Belongs to the cytochrome P450 family.</text>
</comment>
<dbReference type="Proteomes" id="UP001372338">
    <property type="component" value="Unassembled WGS sequence"/>
</dbReference>
<dbReference type="InterPro" id="IPR001128">
    <property type="entry name" value="Cyt_P450"/>
</dbReference>
<name>A0AAN9PAJ7_CROPI</name>
<dbReference type="EMBL" id="JAYWIO010000001">
    <property type="protein sequence ID" value="KAK7291588.1"/>
    <property type="molecule type" value="Genomic_DNA"/>
</dbReference>
<evidence type="ECO:0008006" key="13">
    <source>
        <dbReference type="Google" id="ProtNLM"/>
    </source>
</evidence>
<evidence type="ECO:0000256" key="7">
    <source>
        <dbReference type="ARBA" id="ARBA00023033"/>
    </source>
</evidence>
<dbReference type="PANTHER" id="PTHR47955:SF19">
    <property type="entry name" value="CYTOCHROME P450 71A9-LIKE ISOFORM X1"/>
    <property type="match status" value="1"/>
</dbReference>
<feature type="binding site" description="axial binding residue" evidence="8">
    <location>
        <position position="463"/>
    </location>
    <ligand>
        <name>heme</name>
        <dbReference type="ChEBI" id="CHEBI:30413"/>
    </ligand>
    <ligandPart>
        <name>Fe</name>
        <dbReference type="ChEBI" id="CHEBI:18248"/>
    </ligandPart>
</feature>
<evidence type="ECO:0000256" key="1">
    <source>
        <dbReference type="ARBA" id="ARBA00001971"/>
    </source>
</evidence>
<comment type="caution">
    <text evidence="11">The sequence shown here is derived from an EMBL/GenBank/DDBJ whole genome shotgun (WGS) entry which is preliminary data.</text>
</comment>
<evidence type="ECO:0000313" key="11">
    <source>
        <dbReference type="EMBL" id="KAK7291588.1"/>
    </source>
</evidence>
<dbReference type="GO" id="GO:0016705">
    <property type="term" value="F:oxidoreductase activity, acting on paired donors, with incorporation or reduction of molecular oxygen"/>
    <property type="evidence" value="ECO:0007669"/>
    <property type="project" value="InterPro"/>
</dbReference>
<dbReference type="InterPro" id="IPR017972">
    <property type="entry name" value="Cyt_P450_CS"/>
</dbReference>
<dbReference type="GO" id="GO:0004497">
    <property type="term" value="F:monooxygenase activity"/>
    <property type="evidence" value="ECO:0007669"/>
    <property type="project" value="UniProtKB-KW"/>
</dbReference>
<dbReference type="Gene3D" id="1.10.630.10">
    <property type="entry name" value="Cytochrome P450"/>
    <property type="match status" value="1"/>
</dbReference>
<sequence length="523" mass="59359">MFCILPRSHPPFHQQLTMISTILFLILVFIFILSLIKHLTNQLEAEKRLPPGPRTLPFIGNLHKLIGDDLPHRSLHHLSAQHGPLMFLKLGSIPTLVVSSAEMAREIFKNYDIVFSGRPVLYAANRISYNGSGMSFAPYGDYWREIRKIVTLELLSAKRVQSFQAVRFEEVKFMIHSIASSLGPVNLSELTLSRASNIVCRVAFGLRNQGGADNNNNGSEFYEIFRETQELLGGFCIADFFPGLGRINKFNGLERRLEKNFRELDNFYDKVIKEHNNKEYGRLGGVAEHEDLVDVLLQVQRDPNQAIVLSDDRIKGILTDIFLAGTDTASATIIWTLSELIRNPEIMKRAKEEVREVAKNKEMVEESDLSSLVYLKLVVKEALRLHPPAPLLLPRETLETCTIKGYEIPAKTRVFVNAKSIAMDPSCWENPNEFLPERFLDSAIDFRGQHFEMLPFGAGRRGCPGVNFGMLLVELALANLLFHFDWTLPRGLKVEDMDMDEAFGITMHKKTPLWMKATPIIHV</sequence>
<keyword evidence="10" id="KW-1133">Transmembrane helix</keyword>
<evidence type="ECO:0000256" key="5">
    <source>
        <dbReference type="ARBA" id="ARBA00023002"/>
    </source>
</evidence>
<dbReference type="CDD" id="cd11072">
    <property type="entry name" value="CYP71-like"/>
    <property type="match status" value="1"/>
</dbReference>
<feature type="transmembrane region" description="Helical" evidence="10">
    <location>
        <begin position="16"/>
        <end position="36"/>
    </location>
</feature>
<dbReference type="SUPFAM" id="SSF48264">
    <property type="entry name" value="Cytochrome P450"/>
    <property type="match status" value="1"/>
</dbReference>
<dbReference type="GO" id="GO:0005506">
    <property type="term" value="F:iron ion binding"/>
    <property type="evidence" value="ECO:0007669"/>
    <property type="project" value="InterPro"/>
</dbReference>
<keyword evidence="4 8" id="KW-0479">Metal-binding</keyword>
<keyword evidence="5 9" id="KW-0560">Oxidoreductase</keyword>
<keyword evidence="12" id="KW-1185">Reference proteome</keyword>
<dbReference type="PRINTS" id="PR00385">
    <property type="entry name" value="P450"/>
</dbReference>
<accession>A0AAN9PAJ7</accession>
<keyword evidence="7 9" id="KW-0503">Monooxygenase</keyword>
<evidence type="ECO:0000256" key="6">
    <source>
        <dbReference type="ARBA" id="ARBA00023004"/>
    </source>
</evidence>
<keyword evidence="10" id="KW-0812">Transmembrane</keyword>
<evidence type="ECO:0000256" key="10">
    <source>
        <dbReference type="SAM" id="Phobius"/>
    </source>
</evidence>
<comment type="cofactor">
    <cofactor evidence="1 8">
        <name>heme</name>
        <dbReference type="ChEBI" id="CHEBI:30413"/>
    </cofactor>
</comment>
<dbReference type="InterPro" id="IPR036396">
    <property type="entry name" value="Cyt_P450_sf"/>
</dbReference>
<dbReference type="Pfam" id="PF00067">
    <property type="entry name" value="p450"/>
    <property type="match status" value="1"/>
</dbReference>
<evidence type="ECO:0000256" key="2">
    <source>
        <dbReference type="ARBA" id="ARBA00010617"/>
    </source>
</evidence>
<protein>
    <recommendedName>
        <fullName evidence="13">Cytochrome P450</fullName>
    </recommendedName>
</protein>
<dbReference type="FunFam" id="1.10.630.10:FF:000043">
    <property type="entry name" value="Cytochrome P450 99A2"/>
    <property type="match status" value="1"/>
</dbReference>
<evidence type="ECO:0000256" key="9">
    <source>
        <dbReference type="RuleBase" id="RU000461"/>
    </source>
</evidence>
<dbReference type="PROSITE" id="PS00086">
    <property type="entry name" value="CYTOCHROME_P450"/>
    <property type="match status" value="1"/>
</dbReference>
<evidence type="ECO:0000256" key="3">
    <source>
        <dbReference type="ARBA" id="ARBA00022617"/>
    </source>
</evidence>
<keyword evidence="10" id="KW-0472">Membrane</keyword>
<evidence type="ECO:0000256" key="8">
    <source>
        <dbReference type="PIRSR" id="PIRSR602401-1"/>
    </source>
</evidence>
<dbReference type="GO" id="GO:0020037">
    <property type="term" value="F:heme binding"/>
    <property type="evidence" value="ECO:0007669"/>
    <property type="project" value="InterPro"/>
</dbReference>
<dbReference type="PANTHER" id="PTHR47955">
    <property type="entry name" value="CYTOCHROME P450 FAMILY 71 PROTEIN"/>
    <property type="match status" value="1"/>
</dbReference>
<dbReference type="AlphaFoldDB" id="A0AAN9PAJ7"/>
<proteinExistence type="inferred from homology"/>
<keyword evidence="3 8" id="KW-0349">Heme</keyword>
<organism evidence="11 12">
    <name type="scientific">Crotalaria pallida</name>
    <name type="common">Smooth rattlebox</name>
    <name type="synonym">Crotalaria striata</name>
    <dbReference type="NCBI Taxonomy" id="3830"/>
    <lineage>
        <taxon>Eukaryota</taxon>
        <taxon>Viridiplantae</taxon>
        <taxon>Streptophyta</taxon>
        <taxon>Embryophyta</taxon>
        <taxon>Tracheophyta</taxon>
        <taxon>Spermatophyta</taxon>
        <taxon>Magnoliopsida</taxon>
        <taxon>eudicotyledons</taxon>
        <taxon>Gunneridae</taxon>
        <taxon>Pentapetalae</taxon>
        <taxon>rosids</taxon>
        <taxon>fabids</taxon>
        <taxon>Fabales</taxon>
        <taxon>Fabaceae</taxon>
        <taxon>Papilionoideae</taxon>
        <taxon>50 kb inversion clade</taxon>
        <taxon>genistoids sensu lato</taxon>
        <taxon>core genistoids</taxon>
        <taxon>Crotalarieae</taxon>
        <taxon>Crotalaria</taxon>
    </lineage>
</organism>
<evidence type="ECO:0000256" key="4">
    <source>
        <dbReference type="ARBA" id="ARBA00022723"/>
    </source>
</evidence>
<reference evidence="11 12" key="1">
    <citation type="submission" date="2024-01" db="EMBL/GenBank/DDBJ databases">
        <title>The genomes of 5 underutilized Papilionoideae crops provide insights into root nodulation and disease resistanc.</title>
        <authorList>
            <person name="Yuan L."/>
        </authorList>
    </citation>
    <scope>NUCLEOTIDE SEQUENCE [LARGE SCALE GENOMIC DNA]</scope>
    <source>
        <strain evidence="11">ZHUSHIDOU_FW_LH</strain>
        <tissue evidence="11">Leaf</tissue>
    </source>
</reference>
<gene>
    <name evidence="11" type="ORF">RIF29_06854</name>
</gene>
<dbReference type="InterPro" id="IPR002401">
    <property type="entry name" value="Cyt_P450_E_grp-I"/>
</dbReference>
<evidence type="ECO:0000313" key="12">
    <source>
        <dbReference type="Proteomes" id="UP001372338"/>
    </source>
</evidence>
<dbReference type="PRINTS" id="PR00463">
    <property type="entry name" value="EP450I"/>
</dbReference>